<comment type="caution">
    <text evidence="2">The sequence shown here is derived from an EMBL/GenBank/DDBJ whole genome shotgun (WGS) entry which is preliminary data.</text>
</comment>
<dbReference type="RefSeq" id="WP_133329116.1">
    <property type="nucleotide sequence ID" value="NZ_SMYL01000006.1"/>
</dbReference>
<evidence type="ECO:0000313" key="3">
    <source>
        <dbReference type="Proteomes" id="UP000294829"/>
    </source>
</evidence>
<dbReference type="AlphaFoldDB" id="A0A4V3AUN6"/>
<evidence type="ECO:0008006" key="4">
    <source>
        <dbReference type="Google" id="ProtNLM"/>
    </source>
</evidence>
<gene>
    <name evidence="2" type="ORF">E2I14_12785</name>
</gene>
<keyword evidence="3" id="KW-1185">Reference proteome</keyword>
<proteinExistence type="predicted"/>
<keyword evidence="1" id="KW-0732">Signal</keyword>
<dbReference type="SUPFAM" id="SSF54909">
    <property type="entry name" value="Dimeric alpha+beta barrel"/>
    <property type="match status" value="1"/>
</dbReference>
<name>A0A4V3AUN6_9BURK</name>
<protein>
    <recommendedName>
        <fullName evidence="4">ABM domain-containing protein</fullName>
    </recommendedName>
</protein>
<accession>A0A4V3AUN6</accession>
<feature type="chain" id="PRO_5020793264" description="ABM domain-containing protein" evidence="1">
    <location>
        <begin position="28"/>
        <end position="133"/>
    </location>
</feature>
<dbReference type="InterPro" id="IPR011008">
    <property type="entry name" value="Dimeric_a/b-barrel"/>
</dbReference>
<sequence>MKRSIIQLFALFSMLAGLLLSAGNASAQTTETTRDNPLTIVIPISVNKSSPAAETTAALKATQAFIKQQPGLIDEQLMESKNPDAKPSHVHVTRWKNLVSWENLFSNPEFNALNAKYHNAYTIDAAQLYLPVK</sequence>
<dbReference type="Gene3D" id="3.30.70.100">
    <property type="match status" value="1"/>
</dbReference>
<dbReference type="Proteomes" id="UP000294829">
    <property type="component" value="Unassembled WGS sequence"/>
</dbReference>
<evidence type="ECO:0000256" key="1">
    <source>
        <dbReference type="SAM" id="SignalP"/>
    </source>
</evidence>
<organism evidence="2 3">
    <name type="scientific">Sapientia aquatica</name>
    <dbReference type="NCBI Taxonomy" id="1549640"/>
    <lineage>
        <taxon>Bacteria</taxon>
        <taxon>Pseudomonadati</taxon>
        <taxon>Pseudomonadota</taxon>
        <taxon>Betaproteobacteria</taxon>
        <taxon>Burkholderiales</taxon>
        <taxon>Oxalobacteraceae</taxon>
        <taxon>Sapientia</taxon>
    </lineage>
</organism>
<reference evidence="2 3" key="1">
    <citation type="submission" date="2019-03" db="EMBL/GenBank/DDBJ databases">
        <title>Sapientia aquatica gen. nov., sp. nov., isolated from a crater lake.</title>
        <authorList>
            <person name="Felfoldi T."/>
            <person name="Szabo A."/>
            <person name="Toth E."/>
            <person name="Schumann P."/>
            <person name="Keki Z."/>
            <person name="Marialigeti K."/>
            <person name="Mathe I."/>
        </authorList>
    </citation>
    <scope>NUCLEOTIDE SEQUENCE [LARGE SCALE GENOMIC DNA]</scope>
    <source>
        <strain evidence="2 3">SA-152</strain>
    </source>
</reference>
<dbReference type="OrthoDB" id="1494517at2"/>
<feature type="signal peptide" evidence="1">
    <location>
        <begin position="1"/>
        <end position="27"/>
    </location>
</feature>
<evidence type="ECO:0000313" key="2">
    <source>
        <dbReference type="EMBL" id="TDK65295.1"/>
    </source>
</evidence>
<dbReference type="EMBL" id="SMYL01000006">
    <property type="protein sequence ID" value="TDK65295.1"/>
    <property type="molecule type" value="Genomic_DNA"/>
</dbReference>